<feature type="signal peptide" evidence="1">
    <location>
        <begin position="1"/>
        <end position="21"/>
    </location>
</feature>
<accession>A0AAD4LGW6</accession>
<keyword evidence="1" id="KW-0732">Signal</keyword>
<dbReference type="EMBL" id="JAKELL010000050">
    <property type="protein sequence ID" value="KAH8987044.1"/>
    <property type="molecule type" value="Genomic_DNA"/>
</dbReference>
<evidence type="ECO:0000313" key="3">
    <source>
        <dbReference type="Proteomes" id="UP001201163"/>
    </source>
</evidence>
<protein>
    <recommendedName>
        <fullName evidence="4">CHAT domain-containing protein</fullName>
    </recommendedName>
</protein>
<name>A0AAD4LGW6_9AGAM</name>
<evidence type="ECO:0008006" key="4">
    <source>
        <dbReference type="Google" id="ProtNLM"/>
    </source>
</evidence>
<gene>
    <name evidence="2" type="ORF">EDB92DRAFT_1877585</name>
</gene>
<organism evidence="2 3">
    <name type="scientific">Lactarius akahatsu</name>
    <dbReference type="NCBI Taxonomy" id="416441"/>
    <lineage>
        <taxon>Eukaryota</taxon>
        <taxon>Fungi</taxon>
        <taxon>Dikarya</taxon>
        <taxon>Basidiomycota</taxon>
        <taxon>Agaricomycotina</taxon>
        <taxon>Agaricomycetes</taxon>
        <taxon>Russulales</taxon>
        <taxon>Russulaceae</taxon>
        <taxon>Lactarius</taxon>
    </lineage>
</organism>
<sequence length="120" mass="13332">MSRVEARALALVLCLPIKTHGRLTSRTKRMRPPLCVGARETSSELHGSDCLTLALLDFVRSRLTTTELAFLSACHTARMKDRRVAYEAPHLTSATVQAIADVDGRDVAEHFYTPVFPPNR</sequence>
<dbReference type="Proteomes" id="UP001201163">
    <property type="component" value="Unassembled WGS sequence"/>
</dbReference>
<evidence type="ECO:0000256" key="1">
    <source>
        <dbReference type="SAM" id="SignalP"/>
    </source>
</evidence>
<keyword evidence="3" id="KW-1185">Reference proteome</keyword>
<evidence type="ECO:0000313" key="2">
    <source>
        <dbReference type="EMBL" id="KAH8987044.1"/>
    </source>
</evidence>
<comment type="caution">
    <text evidence="2">The sequence shown here is derived from an EMBL/GenBank/DDBJ whole genome shotgun (WGS) entry which is preliminary data.</text>
</comment>
<proteinExistence type="predicted"/>
<reference evidence="2" key="1">
    <citation type="submission" date="2022-01" db="EMBL/GenBank/DDBJ databases">
        <title>Comparative genomics reveals a dynamic genome evolution in the ectomycorrhizal milk-cap (Lactarius) mushrooms.</title>
        <authorList>
            <consortium name="DOE Joint Genome Institute"/>
            <person name="Lebreton A."/>
            <person name="Tang N."/>
            <person name="Kuo A."/>
            <person name="LaButti K."/>
            <person name="Drula E."/>
            <person name="Barry K."/>
            <person name="Clum A."/>
            <person name="Lipzen A."/>
            <person name="Mousain D."/>
            <person name="Ng V."/>
            <person name="Wang R."/>
            <person name="Wang X."/>
            <person name="Dai Y."/>
            <person name="Henrissat B."/>
            <person name="Grigoriev I.V."/>
            <person name="Guerin-Laguette A."/>
            <person name="Yu F."/>
            <person name="Martin F.M."/>
        </authorList>
    </citation>
    <scope>NUCLEOTIDE SEQUENCE</scope>
    <source>
        <strain evidence="2">QP</strain>
    </source>
</reference>
<dbReference type="AlphaFoldDB" id="A0AAD4LGW6"/>
<feature type="chain" id="PRO_5042057371" description="CHAT domain-containing protein" evidence="1">
    <location>
        <begin position="22"/>
        <end position="120"/>
    </location>
</feature>